<evidence type="ECO:0000313" key="3">
    <source>
        <dbReference type="Proteomes" id="UP001174694"/>
    </source>
</evidence>
<dbReference type="AlphaFoldDB" id="A0AA38VNQ6"/>
<comment type="caution">
    <text evidence="2">The sequence shown here is derived from an EMBL/GenBank/DDBJ whole genome shotgun (WGS) entry which is preliminary data.</text>
</comment>
<evidence type="ECO:0000256" key="1">
    <source>
        <dbReference type="SAM" id="MobiDB-lite"/>
    </source>
</evidence>
<evidence type="ECO:0000313" key="2">
    <source>
        <dbReference type="EMBL" id="KAJ9137735.1"/>
    </source>
</evidence>
<name>A0AA38VNQ6_9PEZI</name>
<feature type="compositionally biased region" description="Basic and acidic residues" evidence="1">
    <location>
        <begin position="464"/>
        <end position="480"/>
    </location>
</feature>
<accession>A0AA38VNQ6</accession>
<gene>
    <name evidence="2" type="ORF">NKR23_g8986</name>
</gene>
<feature type="compositionally biased region" description="Basic residues" evidence="1">
    <location>
        <begin position="452"/>
        <end position="463"/>
    </location>
</feature>
<protein>
    <submittedName>
        <fullName evidence="2">Splicing factor U2af large subunit A protein</fullName>
    </submittedName>
</protein>
<dbReference type="EMBL" id="JANBVO010000033">
    <property type="protein sequence ID" value="KAJ9137735.1"/>
    <property type="molecule type" value="Genomic_DNA"/>
</dbReference>
<reference evidence="2" key="1">
    <citation type="submission" date="2022-07" db="EMBL/GenBank/DDBJ databases">
        <title>Fungi with potential for degradation of polypropylene.</title>
        <authorList>
            <person name="Gostincar C."/>
        </authorList>
    </citation>
    <scope>NUCLEOTIDE SEQUENCE</scope>
    <source>
        <strain evidence="2">EXF-13308</strain>
    </source>
</reference>
<keyword evidence="3" id="KW-1185">Reference proteome</keyword>
<dbReference type="Proteomes" id="UP001174694">
    <property type="component" value="Unassembled WGS sequence"/>
</dbReference>
<feature type="region of interest" description="Disordered" evidence="1">
    <location>
        <begin position="451"/>
        <end position="480"/>
    </location>
</feature>
<organism evidence="2 3">
    <name type="scientific">Pleurostoma richardsiae</name>
    <dbReference type="NCBI Taxonomy" id="41990"/>
    <lineage>
        <taxon>Eukaryota</taxon>
        <taxon>Fungi</taxon>
        <taxon>Dikarya</taxon>
        <taxon>Ascomycota</taxon>
        <taxon>Pezizomycotina</taxon>
        <taxon>Sordariomycetes</taxon>
        <taxon>Sordariomycetidae</taxon>
        <taxon>Calosphaeriales</taxon>
        <taxon>Pleurostomataceae</taxon>
        <taxon>Pleurostoma</taxon>
    </lineage>
</organism>
<proteinExistence type="predicted"/>
<sequence>MACGPHTLSCLWQEERIREKLLSLLAKEDICSVRLTSSASCSLYTKQLFTRTHLTFTANAFTKPCRIRALSRIGHHVEHLTFYFPHSEATFLPPLIHPSTGHEISYLYTPHTSAASVRERPRYGDTELGDILTQQYPPLFHAATNVPSFINAIKHLPNVRHLTVRTPGQNPRERYRRDIVDYALISLRIALERAPMTRLATLSLSVHPAAFSYLRYVHGFGCLPSAGKRWKQIRHLHISVDSWDFHGPSPGLDQLRIIGDYIRQFAPQLETLTFAWLGSVKGPWPLARPLALPEAPLDAPSRSITLSNDATSPVTPLPLRPARKPIIFPKLRYLQLCNAAVTAPQMADLVGRHRGSVREFGFEEVALFGGGRWDEVLAPPVRGGSPEARVPETPVAMHSDEFESIAAATSTSKDLLDLDVDELAEYVGVGSSPGTDAVVEGASESVIAEKNTRRRRRMRKPWHPKQEQGLLRRHEKADVRHRQLRHGREVYVSQRRVSGVAYKAARRDESKAAAAAVIVRETGGVGGSGGDEPTGVQRNLEQEDRYRLLAEDSVARATALRQAQAAVLAKLDRQCGRRAARGRASSHGKRTKSLVVPLIVVR</sequence>